<evidence type="ECO:0000256" key="12">
    <source>
        <dbReference type="SAM" id="MobiDB-lite"/>
    </source>
</evidence>
<sequence length="1189" mass="135621">MRSTPTWVDKVHDKDQVPVVIYDLAFSPDGAQLIVAAGNKVLVYDTANGSLVRPLKGHKENVYCVAYAKNGKRFASGGADKCVIIWTNKLEGILKYTHNSAIQCVSYNPFTHQLASCAADDIGLWSTEQKSVSKHKIPSRALCCSWTNDGQYIAVGLFSGLITVRNKLGEEKMKIDRPGGHPVWTLSWNPGADENDILAVGDWGQRLSFYTLNGKQIGKDRSLGFDPCSLSYFPRGEFLIIGGSDKKCYLYTKEGVRLSVIGEQDSWIWSCKARPEGNYVACGSQDGTIAFYLLIFSTVHGLYKDRYAYRDNMTDVIIQHLITEQKVRIKCRELVKRIAIYRHKLAVQMPEKILIYEIFSNDSSDMTYKIKEKINKKVDCNLLVVTGNNLILCQEKRLQCLAFDGTKEREWEMESLIRYIKVIGGPIGREGLLVGLKSGQILKIFVDNQFPIPILKQQTSVRCLDLSCSRKKIAVVDENNTVLVYDVDTKELLFQEPNGNSVAWNTHNDDMLCFSGAGMLNIKAGNFPVHQQKVPGFVVGFCGSKIFCLHVYNMSSVEVPQSTPMYQYLEKKMFQEAYKVACLGVTDGDWRALAMSALEGLQFNIAKLAFVRVRDLRYLELIHNIEERKKRGENINHLFLADIYAYQGRFHEAANFYKKTNNEDKALEMFTDLRQFEYAKEFLSSSDQRNVKQLIKKQAEWCRTTNDPQAAADMYIAAGEFIKAIEILGDNGWAEKLIELGRNLNKADTEPLEKCAHYLTKLQKYQMAGEILQKLGDNKKLIKLYVESQQWEEAFILVETHQNLKDEVYVPYANWLAENDRFDEAQEAFHKAGKRADAVKVLEQLTLNAVVENRFNDAGYYFWQLSMQCLDLASQKMKGDAKDVEENILDKFFEFQRKADIYYAYHPIAKYMSEPFTAEMPEALFNMGRFLLHSSINETPHGVSRLHALLTVAKQGKTLGAYKLSRYAFDKLQTMRVPQRFQQNIDVGSMTIRSKPFQDNQDLLSMCYRCSTTNPLLNNKGNQCINCSQPFIHSFIGFEVLPLVEFILEDGISDEEAVRLIKMDSLSGSSPRDHWQESGNDQSQSMRLENDTGGLDEDDDPFTSKLMSFDQGGGQYQPVVIGQNTLKKLSRTTVFIKEWQAPLRYQYYRNLIPEISITMCKSCWRMYHAEDFELLMLQNGCCPFCRGKQ</sequence>
<proteinExistence type="predicted"/>
<feature type="domain" description="IFT122 second beta-propeller" evidence="13">
    <location>
        <begin position="300"/>
        <end position="554"/>
    </location>
</feature>
<dbReference type="FunFam" id="1.25.40.470:FF:000003">
    <property type="entry name" value="intraflagellar transport protein 122 homolog"/>
    <property type="match status" value="1"/>
</dbReference>
<evidence type="ECO:0000259" key="13">
    <source>
        <dbReference type="Pfam" id="PF23377"/>
    </source>
</evidence>
<evidence type="ECO:0000256" key="2">
    <source>
        <dbReference type="ARBA" id="ARBA00019442"/>
    </source>
</evidence>
<dbReference type="InterPro" id="IPR056153">
    <property type="entry name" value="Beta-prop_IFT122_1st"/>
</dbReference>
<keyword evidence="5 11" id="KW-0853">WD repeat</keyword>
<keyword evidence="4" id="KW-0963">Cytoplasm</keyword>
<dbReference type="InterPro" id="IPR001680">
    <property type="entry name" value="WD40_rpt"/>
</dbReference>
<evidence type="ECO:0000256" key="4">
    <source>
        <dbReference type="ARBA" id="ARBA00022490"/>
    </source>
</evidence>
<keyword evidence="8" id="KW-0969">Cilium</keyword>
<evidence type="ECO:0000259" key="14">
    <source>
        <dbReference type="Pfam" id="PF23381"/>
    </source>
</evidence>
<reference evidence="17" key="1">
    <citation type="submission" date="2021-01" db="UniProtKB">
        <authorList>
            <consortium name="EnsemblMetazoa"/>
        </authorList>
    </citation>
    <scope>IDENTIFICATION</scope>
</reference>
<dbReference type="PANTHER" id="PTHR12764">
    <property type="entry name" value="WD REPEAT DOMAIN-RELATED"/>
    <property type="match status" value="1"/>
</dbReference>
<dbReference type="GO" id="GO:0008589">
    <property type="term" value="P:regulation of smoothened signaling pathway"/>
    <property type="evidence" value="ECO:0007669"/>
    <property type="project" value="UniProtKB-ARBA"/>
</dbReference>
<dbReference type="RefSeq" id="XP_066911743.1">
    <property type="nucleotide sequence ID" value="XM_067055642.1"/>
</dbReference>
<evidence type="ECO:0000313" key="17">
    <source>
        <dbReference type="EnsemblMetazoa" id="CLYHEMP004989.1"/>
    </source>
</evidence>
<dbReference type="FunFam" id="2.130.10.10:FF:000176">
    <property type="entry name" value="Intraflagellar transport protein 122 homolog"/>
    <property type="match status" value="1"/>
</dbReference>
<dbReference type="PROSITE" id="PS50082">
    <property type="entry name" value="WD_REPEATS_2"/>
    <property type="match status" value="1"/>
</dbReference>
<evidence type="ECO:0000259" key="16">
    <source>
        <dbReference type="Pfam" id="PF25295"/>
    </source>
</evidence>
<evidence type="ECO:0000313" key="18">
    <source>
        <dbReference type="Proteomes" id="UP000594262"/>
    </source>
</evidence>
<protein>
    <recommendedName>
        <fullName evidence="2">Intraflagellar transport protein 122 homolog</fullName>
    </recommendedName>
</protein>
<dbReference type="Pfam" id="PF25143">
    <property type="entry name" value="Zn_ribbon_IFT122_C"/>
    <property type="match status" value="1"/>
</dbReference>
<dbReference type="SUPFAM" id="SSF50978">
    <property type="entry name" value="WD40 repeat-like"/>
    <property type="match status" value="2"/>
</dbReference>
<evidence type="ECO:0000256" key="9">
    <source>
        <dbReference type="ARBA" id="ARBA00023212"/>
    </source>
</evidence>
<dbReference type="SMART" id="SM00320">
    <property type="entry name" value="WD40"/>
    <property type="match status" value="8"/>
</dbReference>
<keyword evidence="18" id="KW-1185">Reference proteome</keyword>
<dbReference type="EnsemblMetazoa" id="CLYHEMT004989.1">
    <property type="protein sequence ID" value="CLYHEMP004989.1"/>
    <property type="gene ID" value="CLYHEMG004989"/>
</dbReference>
<dbReference type="GO" id="GO:1905515">
    <property type="term" value="P:non-motile cilium assembly"/>
    <property type="evidence" value="ECO:0007669"/>
    <property type="project" value="TreeGrafter"/>
</dbReference>
<feature type="domain" description="IFT122 first beta-propeller" evidence="14">
    <location>
        <begin position="14"/>
        <end position="191"/>
    </location>
</feature>
<comment type="subcellular location">
    <subcellularLocation>
        <location evidence="1">Cytoplasm</location>
        <location evidence="1">Cytoskeleton</location>
        <location evidence="1">Cilium basal body</location>
    </subcellularLocation>
</comment>
<dbReference type="Gene3D" id="1.25.40.470">
    <property type="match status" value="1"/>
</dbReference>
<dbReference type="PANTHER" id="PTHR12764:SF4">
    <property type="entry name" value="INTRAFLAGELLAR TRANSPORT PROTEIN 122 HOMOLOG"/>
    <property type="match status" value="1"/>
</dbReference>
<evidence type="ECO:0000256" key="11">
    <source>
        <dbReference type="PROSITE-ProRule" id="PRU00221"/>
    </source>
</evidence>
<evidence type="ECO:0000256" key="6">
    <source>
        <dbReference type="ARBA" id="ARBA00022737"/>
    </source>
</evidence>
<dbReference type="GeneID" id="136798957"/>
<dbReference type="GO" id="GO:0045184">
    <property type="term" value="P:establishment of protein localization"/>
    <property type="evidence" value="ECO:0007669"/>
    <property type="project" value="UniProtKB-ARBA"/>
</dbReference>
<dbReference type="GO" id="GO:0061512">
    <property type="term" value="P:protein localization to cilium"/>
    <property type="evidence" value="ECO:0007669"/>
    <property type="project" value="TreeGrafter"/>
</dbReference>
<evidence type="ECO:0000256" key="3">
    <source>
        <dbReference type="ARBA" id="ARBA00022473"/>
    </source>
</evidence>
<dbReference type="InterPro" id="IPR056838">
    <property type="entry name" value="Zn_ribbon_IFT122"/>
</dbReference>
<feature type="domain" description="IFT122 first beta-propeller" evidence="14">
    <location>
        <begin position="193"/>
        <end position="295"/>
    </location>
</feature>
<organism evidence="17 18">
    <name type="scientific">Clytia hemisphaerica</name>
    <dbReference type="NCBI Taxonomy" id="252671"/>
    <lineage>
        <taxon>Eukaryota</taxon>
        <taxon>Metazoa</taxon>
        <taxon>Cnidaria</taxon>
        <taxon>Hydrozoa</taxon>
        <taxon>Hydroidolina</taxon>
        <taxon>Leptothecata</taxon>
        <taxon>Obeliida</taxon>
        <taxon>Clytiidae</taxon>
        <taxon>Clytia</taxon>
    </lineage>
</organism>
<dbReference type="InterPro" id="IPR015943">
    <property type="entry name" value="WD40/YVTN_repeat-like_dom_sf"/>
</dbReference>
<evidence type="ECO:0000256" key="5">
    <source>
        <dbReference type="ARBA" id="ARBA00022574"/>
    </source>
</evidence>
<dbReference type="Pfam" id="PF23377">
    <property type="entry name" value="Beta-prop_IFT122_2nd"/>
    <property type="match status" value="1"/>
</dbReference>
<dbReference type="InterPro" id="IPR056152">
    <property type="entry name" value="Beta-prop_IFT122_2nd"/>
</dbReference>
<keyword evidence="10" id="KW-0966">Cell projection</keyword>
<dbReference type="PROSITE" id="PS50294">
    <property type="entry name" value="WD_REPEATS_REGION"/>
    <property type="match status" value="1"/>
</dbReference>
<keyword evidence="7" id="KW-0970">Cilium biogenesis/degradation</keyword>
<evidence type="ECO:0000256" key="7">
    <source>
        <dbReference type="ARBA" id="ARBA00022794"/>
    </source>
</evidence>
<keyword evidence="9" id="KW-0206">Cytoskeleton</keyword>
<dbReference type="FunFam" id="1.25.40.470:FF:000005">
    <property type="entry name" value="Intraflagellar transport protein 122 homolog"/>
    <property type="match status" value="1"/>
</dbReference>
<feature type="domain" description="IFT122 zinc ribbon" evidence="15">
    <location>
        <begin position="1001"/>
        <end position="1044"/>
    </location>
</feature>
<evidence type="ECO:0000259" key="15">
    <source>
        <dbReference type="Pfam" id="PF25144"/>
    </source>
</evidence>
<feature type="repeat" description="WD" evidence="11">
    <location>
        <begin position="55"/>
        <end position="86"/>
    </location>
</feature>
<dbReference type="AlphaFoldDB" id="A0A7M5WJL5"/>
<dbReference type="Proteomes" id="UP000594262">
    <property type="component" value="Unplaced"/>
</dbReference>
<dbReference type="Pfam" id="PF25144">
    <property type="entry name" value="Zn_ribbon_IFT122"/>
    <property type="match status" value="1"/>
</dbReference>
<accession>A0A7M5WJL5</accession>
<dbReference type="OrthoDB" id="10255582at2759"/>
<dbReference type="GO" id="GO:0007399">
    <property type="term" value="P:nervous system development"/>
    <property type="evidence" value="ECO:0007669"/>
    <property type="project" value="UniProtKB-ARBA"/>
</dbReference>
<dbReference type="Pfam" id="PF25295">
    <property type="entry name" value="TPR_IFT122"/>
    <property type="match status" value="1"/>
</dbReference>
<keyword evidence="3" id="KW-0217">Developmental protein</keyword>
<feature type="domain" description="Intraflagellar transport protein 122 homolog TPR" evidence="16">
    <location>
        <begin position="561"/>
        <end position="946"/>
    </location>
</feature>
<feature type="compositionally biased region" description="Polar residues" evidence="12">
    <location>
        <begin position="1077"/>
        <end position="1087"/>
    </location>
</feature>
<name>A0A7M5WJL5_9CNID</name>
<dbReference type="GO" id="GO:0097730">
    <property type="term" value="C:non-motile cilium"/>
    <property type="evidence" value="ECO:0007669"/>
    <property type="project" value="TreeGrafter"/>
</dbReference>
<evidence type="ECO:0000256" key="1">
    <source>
        <dbReference type="ARBA" id="ARBA00004120"/>
    </source>
</evidence>
<dbReference type="GO" id="GO:0035721">
    <property type="term" value="P:intraciliary retrograde transport"/>
    <property type="evidence" value="ECO:0007669"/>
    <property type="project" value="TreeGrafter"/>
</dbReference>
<keyword evidence="6" id="KW-0677">Repeat</keyword>
<dbReference type="InterPro" id="IPR039857">
    <property type="entry name" value="Ift122/121"/>
</dbReference>
<dbReference type="InterPro" id="IPR036322">
    <property type="entry name" value="WD40_repeat_dom_sf"/>
</dbReference>
<dbReference type="InterPro" id="IPR057411">
    <property type="entry name" value="TPR_IFT122"/>
</dbReference>
<evidence type="ECO:0000256" key="10">
    <source>
        <dbReference type="ARBA" id="ARBA00023273"/>
    </source>
</evidence>
<dbReference type="Pfam" id="PF23381">
    <property type="entry name" value="Beta-prop_IFT122_1st"/>
    <property type="match status" value="2"/>
</dbReference>
<evidence type="ECO:0000256" key="8">
    <source>
        <dbReference type="ARBA" id="ARBA00023069"/>
    </source>
</evidence>
<feature type="region of interest" description="Disordered" evidence="12">
    <location>
        <begin position="1067"/>
        <end position="1099"/>
    </location>
</feature>
<dbReference type="GO" id="GO:0030991">
    <property type="term" value="C:intraciliary transport particle A"/>
    <property type="evidence" value="ECO:0007669"/>
    <property type="project" value="TreeGrafter"/>
</dbReference>
<dbReference type="Gene3D" id="2.130.10.10">
    <property type="entry name" value="YVTN repeat-like/Quinoprotein amine dehydrogenase"/>
    <property type="match status" value="4"/>
</dbReference>